<dbReference type="InterPro" id="IPR000477">
    <property type="entry name" value="RT_dom"/>
</dbReference>
<organism evidence="3 4">
    <name type="scientific">Pseudomonas caricapapayae</name>
    <dbReference type="NCBI Taxonomy" id="46678"/>
    <lineage>
        <taxon>Bacteria</taxon>
        <taxon>Pseudomonadati</taxon>
        <taxon>Pseudomonadota</taxon>
        <taxon>Gammaproteobacteria</taxon>
        <taxon>Pseudomonadales</taxon>
        <taxon>Pseudomonadaceae</taxon>
        <taxon>Pseudomonas</taxon>
    </lineage>
</organism>
<dbReference type="RefSeq" id="WP_122342021.1">
    <property type="nucleotide sequence ID" value="NZ_RBUY01000253.1"/>
</dbReference>
<comment type="caution">
    <text evidence="3">The sequence shown here is derived from an EMBL/GenBank/DDBJ whole genome shotgun (WGS) entry which is preliminary data.</text>
</comment>
<dbReference type="Pfam" id="PF00078">
    <property type="entry name" value="RVT_1"/>
    <property type="match status" value="1"/>
</dbReference>
<dbReference type="PANTHER" id="PTHR34047">
    <property type="entry name" value="NUCLEAR INTRON MATURASE 1, MITOCHONDRIAL-RELATED"/>
    <property type="match status" value="1"/>
</dbReference>
<gene>
    <name evidence="3" type="ORF">ALP05_02515</name>
</gene>
<dbReference type="EMBL" id="RBUY01000253">
    <property type="protein sequence ID" value="RMV66576.1"/>
    <property type="molecule type" value="Genomic_DNA"/>
</dbReference>
<dbReference type="Proteomes" id="UP000269872">
    <property type="component" value="Unassembled WGS sequence"/>
</dbReference>
<evidence type="ECO:0000256" key="1">
    <source>
        <dbReference type="ARBA" id="ARBA00034120"/>
    </source>
</evidence>
<dbReference type="PROSITE" id="PS50878">
    <property type="entry name" value="RT_POL"/>
    <property type="match status" value="1"/>
</dbReference>
<protein>
    <recommendedName>
        <fullName evidence="2">Reverse transcriptase domain-containing protein</fullName>
    </recommendedName>
</protein>
<feature type="domain" description="Reverse transcriptase" evidence="2">
    <location>
        <begin position="1"/>
        <end position="290"/>
    </location>
</feature>
<dbReference type="PANTHER" id="PTHR34047:SF8">
    <property type="entry name" value="PROTEIN YKFC"/>
    <property type="match status" value="1"/>
</dbReference>
<proteinExistence type="inferred from homology"/>
<dbReference type="AlphaFoldDB" id="A0A3M6EFM0"/>
<evidence type="ECO:0000313" key="3">
    <source>
        <dbReference type="EMBL" id="RMV66576.1"/>
    </source>
</evidence>
<dbReference type="InterPro" id="IPR051083">
    <property type="entry name" value="GrpII_Intron_Splice-Mob/Def"/>
</dbReference>
<reference evidence="3 4" key="1">
    <citation type="submission" date="2018-08" db="EMBL/GenBank/DDBJ databases">
        <title>Recombination of ecologically and evolutionarily significant loci maintains genetic cohesion in the Pseudomonas syringae species complex.</title>
        <authorList>
            <person name="Dillon M."/>
            <person name="Thakur S."/>
            <person name="Almeida R.N.D."/>
            <person name="Weir B.S."/>
            <person name="Guttman D.S."/>
        </authorList>
    </citation>
    <scope>NUCLEOTIDE SEQUENCE [LARGE SCALE GENOMIC DNA]</scope>
    <source>
        <strain evidence="3 4">ICMP 7496</strain>
    </source>
</reference>
<sequence>MSEVKLEHFLRAAADIGAHGDNDTLPFDVDTNFVSAKQTDLAEVAFGFSEELRKDGAANSKKKIASLNVFSERLLVATGASGFRVTTKLHPFWSIYFNGLGVAIADQLEPRRDQRTFSYRLQAEGGSELFDRSSSWRAFREATSKEAALANNGAIVVQTDISSFYEHISHHYLENLIDDLFPDGRIGNQITALLSRFSAGRSFGLPVGGQCSRILAELFLNSIDHQMTRDGLSWYRYVDDYVLIAHSNSAAYAGLAFLSHALADYGITLNKSKTIMMTAKHYEEYVTTQLGGDDTNAGILRHIDLHYDPYSDNPEGDYESLKMTVENLDVQKLLGNELQKSLPDNFLITQIGRTLKFHSPIVALQLASTLVESNNLHAFRASWSTIMRGIASLRANVEYEEIFSDLDAVIDKVSVHSTHLLQAEASLLHYLRVLKFAQTPARAGFVQSVYKNSSSHTVKRACIDCWRLWKDRSGFSSVSSRWSEINGECQRLTWLAAKSFGDQGDGLRRQIGPSLEQSWMLGIERKDRPTFAAIYRDWCDEN</sequence>
<dbReference type="CDD" id="cd01646">
    <property type="entry name" value="RT_Bac_retron_I"/>
    <property type="match status" value="1"/>
</dbReference>
<comment type="similarity">
    <text evidence="1">Belongs to the bacterial reverse transcriptase family.</text>
</comment>
<name>A0A3M6EFM0_9PSED</name>
<evidence type="ECO:0000313" key="4">
    <source>
        <dbReference type="Proteomes" id="UP000269872"/>
    </source>
</evidence>
<evidence type="ECO:0000259" key="2">
    <source>
        <dbReference type="PROSITE" id="PS50878"/>
    </source>
</evidence>
<accession>A0A3M6EFM0</accession>